<evidence type="ECO:0000313" key="2">
    <source>
        <dbReference type="EMBL" id="SUO95001.1"/>
    </source>
</evidence>
<name>A0A380MTF4_STRGR</name>
<evidence type="ECO:0000313" key="3">
    <source>
        <dbReference type="Proteomes" id="UP000254150"/>
    </source>
</evidence>
<protein>
    <submittedName>
        <fullName evidence="2">Uncharacterized protein</fullName>
    </submittedName>
</protein>
<accession>A0A380MTF4</accession>
<gene>
    <name evidence="2" type="ORF">NCTC7807_01170</name>
</gene>
<feature type="compositionally biased region" description="Low complexity" evidence="1">
    <location>
        <begin position="138"/>
        <end position="152"/>
    </location>
</feature>
<dbReference type="AlphaFoldDB" id="A0A380MTF4"/>
<dbReference type="Proteomes" id="UP000254150">
    <property type="component" value="Unassembled WGS sequence"/>
</dbReference>
<feature type="compositionally biased region" description="Low complexity" evidence="1">
    <location>
        <begin position="259"/>
        <end position="271"/>
    </location>
</feature>
<proteinExistence type="predicted"/>
<dbReference type="EMBL" id="UHID01000001">
    <property type="protein sequence ID" value="SUO95001.1"/>
    <property type="molecule type" value="Genomic_DNA"/>
</dbReference>
<feature type="region of interest" description="Disordered" evidence="1">
    <location>
        <begin position="74"/>
        <end position="277"/>
    </location>
</feature>
<organism evidence="2 3">
    <name type="scientific">Streptomyces griseus</name>
    <dbReference type="NCBI Taxonomy" id="1911"/>
    <lineage>
        <taxon>Bacteria</taxon>
        <taxon>Bacillati</taxon>
        <taxon>Actinomycetota</taxon>
        <taxon>Actinomycetes</taxon>
        <taxon>Kitasatosporales</taxon>
        <taxon>Streptomycetaceae</taxon>
        <taxon>Streptomyces</taxon>
    </lineage>
</organism>
<feature type="compositionally biased region" description="Basic and acidic residues" evidence="1">
    <location>
        <begin position="115"/>
        <end position="137"/>
    </location>
</feature>
<feature type="compositionally biased region" description="Low complexity" evidence="1">
    <location>
        <begin position="87"/>
        <end position="99"/>
    </location>
</feature>
<evidence type="ECO:0000256" key="1">
    <source>
        <dbReference type="SAM" id="MobiDB-lite"/>
    </source>
</evidence>
<reference evidence="2 3" key="1">
    <citation type="submission" date="2018-06" db="EMBL/GenBank/DDBJ databases">
        <authorList>
            <consortium name="Pathogen Informatics"/>
            <person name="Doyle S."/>
        </authorList>
    </citation>
    <scope>NUCLEOTIDE SEQUENCE [LARGE SCALE GENOMIC DNA]</scope>
    <source>
        <strain evidence="2 3">NCTC7807</strain>
    </source>
</reference>
<sequence>MVHQRRGSVSPAGCECRGVSVPWARAGTSWFRRGGEAGWAAYRSTGSGSRRRFLRALHDDSLFPDRALDKGAAILTAPRERIGARGRPASTPSTHSPTPRQRRSTRWRPGPRSGRQRDRDHRPRGDRRGVPAHRDGSRLPGRGPRTPRQRPGLVTAEAGGPAGLREAGVSHRWRAPATRAGRTASTVRASRRGPPRPTKPGRGCGPRLRVRAGGVVTGSGAIAGRRRPGPLPDGSAGGAAGRSEAAQCVTGSRHMGHINGPSGNRSGSPRSAKPRRR</sequence>